<proteinExistence type="predicted"/>
<organism evidence="9 10">
    <name type="scientific">Schistosoma margrebowiei</name>
    <dbReference type="NCBI Taxonomy" id="48269"/>
    <lineage>
        <taxon>Eukaryota</taxon>
        <taxon>Metazoa</taxon>
        <taxon>Spiralia</taxon>
        <taxon>Lophotrochozoa</taxon>
        <taxon>Platyhelminthes</taxon>
        <taxon>Trematoda</taxon>
        <taxon>Digenea</taxon>
        <taxon>Strigeidida</taxon>
        <taxon>Schistosomatoidea</taxon>
        <taxon>Schistosomatidae</taxon>
        <taxon>Schistosoma</taxon>
    </lineage>
</organism>
<feature type="domain" description="Homeobox" evidence="8">
    <location>
        <begin position="322"/>
        <end position="382"/>
    </location>
</feature>
<dbReference type="PRINTS" id="PR00024">
    <property type="entry name" value="HOMEOBOX"/>
</dbReference>
<dbReference type="CDD" id="cd00086">
    <property type="entry name" value="homeodomain"/>
    <property type="match status" value="1"/>
</dbReference>
<dbReference type="Gene3D" id="1.10.10.60">
    <property type="entry name" value="Homeodomain-like"/>
    <property type="match status" value="1"/>
</dbReference>
<evidence type="ECO:0000256" key="7">
    <source>
        <dbReference type="SAM" id="MobiDB-lite"/>
    </source>
</evidence>
<sequence length="595" mass="69708">MNGKSPHFLVSRLLEDTKIFDNGTSSSKNQLDNSLDDADNNTDDEYSQQTNMNELVHKNTYKLLSKSDNDQFNTSDQSINLSKQFLYSNQYQSENYHHKQTIIPEIHNFHEHHKSDMTNQILLDSLHMLWSNQCSVLNSSELIKLFKQYIESYRHNDVSSTKSLSIPTTITTNTNNTSIINNNFIKTNEGLIRNQNSTNICHLYEHNPSFQQTIPSNIINSNLNKEINHTSDKFTSNLISNNNINNNIKSYSYNQHHLIHNGVEEKSLNNRNETMNTVVQQSNRDTSDTTTTINTNTNTTNNNDSNNDNDDDRMSPNLHTVTRRRKRRILFSKLQTAKLEECFNEQRYLTASEREHLARILNLTPTQVKIWFQNHRYKMKRATQTDEISPNTFIKRSNKIIPITDLNSSSSWNSQYLTNHTKCQSFTQQERNSLLNEVYNPNELNKLSNHDYIHQSKNNHYDHFKETNENDKQRYNSEHLTQSINYMDTFEKSWLTNWIKRISNSYTNDDTMSIQDINHFHKSKKLRNHYDISTKIMNHLIDQCNEEGRVNQSTNITSIDERYKTEQFKSLKISNATISSQKLLQISQPVLEIDQ</sequence>
<dbReference type="PROSITE" id="PS50071">
    <property type="entry name" value="HOMEOBOX_2"/>
    <property type="match status" value="1"/>
</dbReference>
<evidence type="ECO:0000256" key="4">
    <source>
        <dbReference type="ARBA" id="ARBA00023242"/>
    </source>
</evidence>
<evidence type="ECO:0000256" key="6">
    <source>
        <dbReference type="RuleBase" id="RU000682"/>
    </source>
</evidence>
<accession>A0AA84ZDU6</accession>
<keyword evidence="2 5" id="KW-0238">DNA-binding</keyword>
<feature type="compositionally biased region" description="Polar residues" evidence="7">
    <location>
        <begin position="22"/>
        <end position="33"/>
    </location>
</feature>
<dbReference type="PROSITE" id="PS00027">
    <property type="entry name" value="HOMEOBOX_1"/>
    <property type="match status" value="1"/>
</dbReference>
<evidence type="ECO:0000313" key="10">
    <source>
        <dbReference type="WBParaSite" id="SMRG1_26410.1"/>
    </source>
</evidence>
<dbReference type="PANTHER" id="PTHR24340:SF82">
    <property type="entry name" value="HOMEOBOX PROTEIN VND"/>
    <property type="match status" value="1"/>
</dbReference>
<name>A0AA84ZDU6_9TREM</name>
<evidence type="ECO:0000256" key="1">
    <source>
        <dbReference type="ARBA" id="ARBA00004123"/>
    </source>
</evidence>
<dbReference type="Proteomes" id="UP000050790">
    <property type="component" value="Unassembled WGS sequence"/>
</dbReference>
<dbReference type="InterPro" id="IPR009057">
    <property type="entry name" value="Homeodomain-like_sf"/>
</dbReference>
<dbReference type="AlphaFoldDB" id="A0AA84ZDU6"/>
<evidence type="ECO:0000256" key="3">
    <source>
        <dbReference type="ARBA" id="ARBA00023155"/>
    </source>
</evidence>
<comment type="subcellular location">
    <subcellularLocation>
        <location evidence="1 5 6">Nucleus</location>
    </subcellularLocation>
</comment>
<dbReference type="SMART" id="SM00389">
    <property type="entry name" value="HOX"/>
    <property type="match status" value="1"/>
</dbReference>
<feature type="region of interest" description="Disordered" evidence="7">
    <location>
        <begin position="279"/>
        <end position="320"/>
    </location>
</feature>
<keyword evidence="4 5" id="KW-0539">Nucleus</keyword>
<dbReference type="GO" id="GO:0005634">
    <property type="term" value="C:nucleus"/>
    <property type="evidence" value="ECO:0007669"/>
    <property type="project" value="UniProtKB-SubCell"/>
</dbReference>
<keyword evidence="3 5" id="KW-0371">Homeobox</keyword>
<evidence type="ECO:0000259" key="8">
    <source>
        <dbReference type="PROSITE" id="PS50071"/>
    </source>
</evidence>
<dbReference type="GO" id="GO:0000978">
    <property type="term" value="F:RNA polymerase II cis-regulatory region sequence-specific DNA binding"/>
    <property type="evidence" value="ECO:0007669"/>
    <property type="project" value="TreeGrafter"/>
</dbReference>
<dbReference type="InterPro" id="IPR050394">
    <property type="entry name" value="Homeobox_NK-like"/>
</dbReference>
<dbReference type="GO" id="GO:0030154">
    <property type="term" value="P:cell differentiation"/>
    <property type="evidence" value="ECO:0007669"/>
    <property type="project" value="TreeGrafter"/>
</dbReference>
<evidence type="ECO:0000256" key="5">
    <source>
        <dbReference type="PROSITE-ProRule" id="PRU00108"/>
    </source>
</evidence>
<evidence type="ECO:0000313" key="9">
    <source>
        <dbReference type="Proteomes" id="UP000050790"/>
    </source>
</evidence>
<dbReference type="PANTHER" id="PTHR24340">
    <property type="entry name" value="HOMEOBOX PROTEIN NKX"/>
    <property type="match status" value="1"/>
</dbReference>
<protein>
    <submittedName>
        <fullName evidence="10">Homeobox domain-containing protein</fullName>
    </submittedName>
</protein>
<dbReference type="InterPro" id="IPR017970">
    <property type="entry name" value="Homeobox_CS"/>
</dbReference>
<feature type="compositionally biased region" description="Acidic residues" evidence="7">
    <location>
        <begin position="34"/>
        <end position="46"/>
    </location>
</feature>
<evidence type="ECO:0000256" key="2">
    <source>
        <dbReference type="ARBA" id="ARBA00023125"/>
    </source>
</evidence>
<dbReference type="InterPro" id="IPR020479">
    <property type="entry name" value="HD_metazoa"/>
</dbReference>
<dbReference type="GO" id="GO:0000981">
    <property type="term" value="F:DNA-binding transcription factor activity, RNA polymerase II-specific"/>
    <property type="evidence" value="ECO:0007669"/>
    <property type="project" value="InterPro"/>
</dbReference>
<feature type="compositionally biased region" description="Low complexity" evidence="7">
    <location>
        <begin position="288"/>
        <end position="306"/>
    </location>
</feature>
<feature type="DNA-binding region" description="Homeobox" evidence="5">
    <location>
        <begin position="324"/>
        <end position="383"/>
    </location>
</feature>
<reference evidence="10" key="1">
    <citation type="submission" date="2023-11" db="UniProtKB">
        <authorList>
            <consortium name="WormBaseParasite"/>
        </authorList>
    </citation>
    <scope>IDENTIFICATION</scope>
</reference>
<dbReference type="InterPro" id="IPR001356">
    <property type="entry name" value="HD"/>
</dbReference>
<dbReference type="Pfam" id="PF00046">
    <property type="entry name" value="Homeodomain"/>
    <property type="match status" value="1"/>
</dbReference>
<dbReference type="WBParaSite" id="SMRG1_26410.1">
    <property type="protein sequence ID" value="SMRG1_26410.1"/>
    <property type="gene ID" value="SMRG1_26410"/>
</dbReference>
<dbReference type="SUPFAM" id="SSF46689">
    <property type="entry name" value="Homeodomain-like"/>
    <property type="match status" value="1"/>
</dbReference>
<feature type="region of interest" description="Disordered" evidence="7">
    <location>
        <begin position="21"/>
        <end position="51"/>
    </location>
</feature>